<feature type="compositionally biased region" description="Pro residues" evidence="1">
    <location>
        <begin position="148"/>
        <end position="158"/>
    </location>
</feature>
<dbReference type="AlphaFoldDB" id="A0A9W8AZP1"/>
<evidence type="ECO:0000313" key="2">
    <source>
        <dbReference type="EMBL" id="KAJ1973788.1"/>
    </source>
</evidence>
<protein>
    <submittedName>
        <fullName evidence="2">Uncharacterized protein</fullName>
    </submittedName>
</protein>
<feature type="compositionally biased region" description="Acidic residues" evidence="1">
    <location>
        <begin position="112"/>
        <end position="125"/>
    </location>
</feature>
<feature type="compositionally biased region" description="Low complexity" evidence="1">
    <location>
        <begin position="98"/>
        <end position="110"/>
    </location>
</feature>
<dbReference type="Proteomes" id="UP001151582">
    <property type="component" value="Unassembled WGS sequence"/>
</dbReference>
<gene>
    <name evidence="2" type="ORF">H4R34_004956</name>
</gene>
<name>A0A9W8AZP1_9FUNG</name>
<dbReference type="EMBL" id="JANBQB010000757">
    <property type="protein sequence ID" value="KAJ1973788.1"/>
    <property type="molecule type" value="Genomic_DNA"/>
</dbReference>
<comment type="caution">
    <text evidence="2">The sequence shown here is derived from an EMBL/GenBank/DDBJ whole genome shotgun (WGS) entry which is preliminary data.</text>
</comment>
<keyword evidence="3" id="KW-1185">Reference proteome</keyword>
<organism evidence="2 3">
    <name type="scientific">Dimargaris verticillata</name>
    <dbReference type="NCBI Taxonomy" id="2761393"/>
    <lineage>
        <taxon>Eukaryota</taxon>
        <taxon>Fungi</taxon>
        <taxon>Fungi incertae sedis</taxon>
        <taxon>Zoopagomycota</taxon>
        <taxon>Kickxellomycotina</taxon>
        <taxon>Dimargaritomycetes</taxon>
        <taxon>Dimargaritales</taxon>
        <taxon>Dimargaritaceae</taxon>
        <taxon>Dimargaris</taxon>
    </lineage>
</organism>
<feature type="compositionally biased region" description="Low complexity" evidence="1">
    <location>
        <begin position="165"/>
        <end position="178"/>
    </location>
</feature>
<feature type="region of interest" description="Disordered" evidence="1">
    <location>
        <begin position="79"/>
        <end position="184"/>
    </location>
</feature>
<evidence type="ECO:0000313" key="3">
    <source>
        <dbReference type="Proteomes" id="UP001151582"/>
    </source>
</evidence>
<proteinExistence type="predicted"/>
<sequence length="184" mass="19541">MQSREFAPATNPSHVPRWSAEEQPSIRFRSMYDEINGDHDPVQTLLSQVKDEVALEEPATPAPSASRAELLARLAQLGPGSTSANIDSQDDTDDLDNSVASSLSSSSHCSSETDDFESDASDSEVESDRAWAIDRATNAAPTHRSTSPPRPGTPPAPPQLKDFLPTSTTTSNGGPSTTALCCSK</sequence>
<reference evidence="2" key="1">
    <citation type="submission" date="2022-07" db="EMBL/GenBank/DDBJ databases">
        <title>Phylogenomic reconstructions and comparative analyses of Kickxellomycotina fungi.</title>
        <authorList>
            <person name="Reynolds N.K."/>
            <person name="Stajich J.E."/>
            <person name="Barry K."/>
            <person name="Grigoriev I.V."/>
            <person name="Crous P."/>
            <person name="Smith M.E."/>
        </authorList>
    </citation>
    <scope>NUCLEOTIDE SEQUENCE</scope>
    <source>
        <strain evidence="2">RSA 567</strain>
    </source>
</reference>
<accession>A0A9W8AZP1</accession>
<evidence type="ECO:0000256" key="1">
    <source>
        <dbReference type="SAM" id="MobiDB-lite"/>
    </source>
</evidence>
<feature type="region of interest" description="Disordered" evidence="1">
    <location>
        <begin position="1"/>
        <end position="23"/>
    </location>
</feature>